<reference evidence="1" key="1">
    <citation type="submission" date="2023-04" db="EMBL/GenBank/DDBJ databases">
        <title>Draft Genome sequencing of Naganishia species isolated from polar environments using Oxford Nanopore Technology.</title>
        <authorList>
            <person name="Leo P."/>
            <person name="Venkateswaran K."/>
        </authorList>
    </citation>
    <scope>NUCLEOTIDE SEQUENCE</scope>
    <source>
        <strain evidence="1">DBVPG 5303</strain>
    </source>
</reference>
<evidence type="ECO:0000313" key="1">
    <source>
        <dbReference type="EMBL" id="KAJ9119895.1"/>
    </source>
</evidence>
<protein>
    <submittedName>
        <fullName evidence="1">Uncharacterized protein</fullName>
    </submittedName>
</protein>
<sequence>MTLNQKPKTTLTSDPAIRHALSSRNPNTFQQPIAISDDEDRSVSARKIKPIRNPKTTSRTLPSDSTKTAFQAIDEAQSKFHRASGSIDAQTKLSPEKTDDASEPHPFSGRKRKASSDESDTPQKDAKRRREGEAKAHYQLATNGRNASTKRKYKYREAARRKSARWGVTDDASLFDPAALTTAIGNGEERQGRHLRVLENHVRGQDGGLAQKILLSCFSTTCGPPIDTRGESSLTSRLVQGTRTGRWVGDPRSGFEARWSEHQDMLQQALESDPEESVVDATDGLDDESAYGSDNVQEEEDFVDSDGEDEAGNDQQVPTTTPNSAYSQPDTFPMFEKWYRKTPDHYGPLVFGKLIEYRFSETLDKADINEANDMRVTCAFFEIFLTGALDGYSFHIDRSSRWHGTCSHNAIHEGVRAVSKK</sequence>
<dbReference type="EMBL" id="JASBWV010000023">
    <property type="protein sequence ID" value="KAJ9119895.1"/>
    <property type="molecule type" value="Genomic_DNA"/>
</dbReference>
<evidence type="ECO:0000313" key="2">
    <source>
        <dbReference type="Proteomes" id="UP001234202"/>
    </source>
</evidence>
<dbReference type="Proteomes" id="UP001234202">
    <property type="component" value="Unassembled WGS sequence"/>
</dbReference>
<gene>
    <name evidence="1" type="ORF">QFC24_005610</name>
</gene>
<proteinExistence type="predicted"/>
<comment type="caution">
    <text evidence="1">The sequence shown here is derived from an EMBL/GenBank/DDBJ whole genome shotgun (WGS) entry which is preliminary data.</text>
</comment>
<accession>A0ACC2X937</accession>
<name>A0ACC2X937_9TREE</name>
<keyword evidence="2" id="KW-1185">Reference proteome</keyword>
<organism evidence="1 2">
    <name type="scientific">Naganishia onofrii</name>
    <dbReference type="NCBI Taxonomy" id="1851511"/>
    <lineage>
        <taxon>Eukaryota</taxon>
        <taxon>Fungi</taxon>
        <taxon>Dikarya</taxon>
        <taxon>Basidiomycota</taxon>
        <taxon>Agaricomycotina</taxon>
        <taxon>Tremellomycetes</taxon>
        <taxon>Filobasidiales</taxon>
        <taxon>Filobasidiaceae</taxon>
        <taxon>Naganishia</taxon>
    </lineage>
</organism>